<accession>A0ABQ8U1L8</accession>
<reference evidence="1 2" key="1">
    <citation type="journal article" date="2022" name="Allergy">
        <title>Genome assembly and annotation of Periplaneta americana reveal a comprehensive cockroach allergen profile.</title>
        <authorList>
            <person name="Wang L."/>
            <person name="Xiong Q."/>
            <person name="Saelim N."/>
            <person name="Wang L."/>
            <person name="Nong W."/>
            <person name="Wan A.T."/>
            <person name="Shi M."/>
            <person name="Liu X."/>
            <person name="Cao Q."/>
            <person name="Hui J.H.L."/>
            <person name="Sookrung N."/>
            <person name="Leung T.F."/>
            <person name="Tungtrongchitr A."/>
            <person name="Tsui S.K.W."/>
        </authorList>
    </citation>
    <scope>NUCLEOTIDE SEQUENCE [LARGE SCALE GENOMIC DNA]</scope>
    <source>
        <strain evidence="1">PWHHKU_190912</strain>
    </source>
</reference>
<name>A0ABQ8U1L8_PERAM</name>
<gene>
    <name evidence="1" type="ORF">ANN_03341</name>
</gene>
<evidence type="ECO:0000313" key="2">
    <source>
        <dbReference type="Proteomes" id="UP001148838"/>
    </source>
</evidence>
<evidence type="ECO:0000313" key="1">
    <source>
        <dbReference type="EMBL" id="KAJ4451863.1"/>
    </source>
</evidence>
<dbReference type="Proteomes" id="UP001148838">
    <property type="component" value="Unassembled WGS sequence"/>
</dbReference>
<protein>
    <submittedName>
        <fullName evidence="1">Uncharacterized protein</fullName>
    </submittedName>
</protein>
<comment type="caution">
    <text evidence="1">The sequence shown here is derived from an EMBL/GenBank/DDBJ whole genome shotgun (WGS) entry which is preliminary data.</text>
</comment>
<proteinExistence type="predicted"/>
<keyword evidence="2" id="KW-1185">Reference proteome</keyword>
<sequence>MYNPSFALRLPNLDVVRETTLKYTNMPEEDAKKNTGHLRDRMTNETLQRLTNTTDAAERATMLQKLLEDDSDRPVLKFPRRLKFSADRTIGRKKPDKCMRDYEAVSTEM</sequence>
<dbReference type="EMBL" id="JAJSOF020000001">
    <property type="protein sequence ID" value="KAJ4451863.1"/>
    <property type="molecule type" value="Genomic_DNA"/>
</dbReference>
<organism evidence="1 2">
    <name type="scientific">Periplaneta americana</name>
    <name type="common">American cockroach</name>
    <name type="synonym">Blatta americana</name>
    <dbReference type="NCBI Taxonomy" id="6978"/>
    <lineage>
        <taxon>Eukaryota</taxon>
        <taxon>Metazoa</taxon>
        <taxon>Ecdysozoa</taxon>
        <taxon>Arthropoda</taxon>
        <taxon>Hexapoda</taxon>
        <taxon>Insecta</taxon>
        <taxon>Pterygota</taxon>
        <taxon>Neoptera</taxon>
        <taxon>Polyneoptera</taxon>
        <taxon>Dictyoptera</taxon>
        <taxon>Blattodea</taxon>
        <taxon>Blattoidea</taxon>
        <taxon>Blattidae</taxon>
        <taxon>Blattinae</taxon>
        <taxon>Periplaneta</taxon>
    </lineage>
</organism>